<keyword evidence="1" id="KW-0175">Coiled coil</keyword>
<organism evidence="2 3">
    <name type="scientific">Cylindrotheca closterium</name>
    <dbReference type="NCBI Taxonomy" id="2856"/>
    <lineage>
        <taxon>Eukaryota</taxon>
        <taxon>Sar</taxon>
        <taxon>Stramenopiles</taxon>
        <taxon>Ochrophyta</taxon>
        <taxon>Bacillariophyta</taxon>
        <taxon>Bacillariophyceae</taxon>
        <taxon>Bacillariophycidae</taxon>
        <taxon>Bacillariales</taxon>
        <taxon>Bacillariaceae</taxon>
        <taxon>Cylindrotheca</taxon>
    </lineage>
</organism>
<name>A0AAD2G5M2_9STRA</name>
<proteinExistence type="predicted"/>
<sequence length="1133" mass="129072">MGYVRLQGKKLKALGGDDHSSSVIDVGEAVRRPISRDLVVVLAYRPNREGTGESTVWAQQRLYFNSIKRKAQQRLYFNSIKRKVDPRKAFVNDLCKQIQKWRDEGCEVLLGIDANKDLSVNSPDSIRQRFHECGMEEAILKRHPPTATHQQNQSNVPIDGIFTTSGVPVLAGGYYAFGEFVEADHRALWIDIDLNTALGSFKPQESTFQPRKLTLLDKRSVRRYLQLVHLGYEEYDIPSRLTKLNQRIESNERQMSLPLARKYNCLHRQMYMIRRQAEDNCRTTSSGKVPWSPKLQGFWDRLSLWKLLLKGRKRCRVSSRKVQRLMKKTRLRDAWTRTTDELEEALVAERRAYKQAKHQATQLRRDFLTAHTKDAKKKKWKSQKAHNRFLWLRQMKQQEEARRRRRAQQKGSTGGLRAIQIEEKLPDGTTRLRTITDRALVEEGCMQENAARYDQTRAPYTTPPMAEPLYTAFTGAQAESNSIALLEGHYSLPDLLDPATTAFLSHCQFHKDHLPVHLEVTTSDHVYFWSRNPEDKGSEPHGLHSGHFKAAAQSPVIAYCSALFCNFPLATGFVPSNWQNLMNFAIEKKAGDFRLSKMRTIQLMNSEAQANNKKAGHAVMRYAEEHSLIPDGQCGSRKRHQAIDLALSKRLVWDLLILQRRAAGWISNDAKSCFDRIVHWVAIIAMLRFGLTWRVLSSMFNMLSSATHRVRTGFGDSDSSFQPPSAIPFQGYGQGNGAGPPIWISVSSVLITMMQAMGYGFECLSALESQLVTAQCFCFVDDTDVIEAGNTVHHSGEAICASVQAAATLWAGGIRATGGAINPEKSFWWLINFDWDSRTGKWKFRGKKAVAPDFELQIQGLSGATESLRRLEPDDSERTLGVMLAPLENLKAHEVQMIAKAKDWAEQLRPNLLHKHDVLPLIRSTIMKKLEYPMALTTLNAQQWTDIMSPVLQVCLPKAGVCRNFPQDVVFAPLPYQGLGLPHPFGCQVFKHIEMLLRHMANRTKTGDYMEANFQAHQLETGTSFGLLQQVYINTAILASDMWMKRVWHELEGLDIYVACDSPVLSHRCTDDSLLMDLFINLEVEQEELLWLNWCRMFLQVCTVSDIVTADGRFIRRSAWNGLRDECCRSPYQ</sequence>
<feature type="coiled-coil region" evidence="1">
    <location>
        <begin position="339"/>
        <end position="366"/>
    </location>
</feature>
<dbReference type="Proteomes" id="UP001295423">
    <property type="component" value="Unassembled WGS sequence"/>
</dbReference>
<accession>A0AAD2G5M2</accession>
<evidence type="ECO:0000256" key="1">
    <source>
        <dbReference type="SAM" id="Coils"/>
    </source>
</evidence>
<reference evidence="2" key="1">
    <citation type="submission" date="2023-08" db="EMBL/GenBank/DDBJ databases">
        <authorList>
            <person name="Audoor S."/>
            <person name="Bilcke G."/>
        </authorList>
    </citation>
    <scope>NUCLEOTIDE SEQUENCE</scope>
</reference>
<evidence type="ECO:0000313" key="3">
    <source>
        <dbReference type="Proteomes" id="UP001295423"/>
    </source>
</evidence>
<keyword evidence="3" id="KW-1185">Reference proteome</keyword>
<protein>
    <submittedName>
        <fullName evidence="2">Uncharacterized protein</fullName>
    </submittedName>
</protein>
<evidence type="ECO:0000313" key="2">
    <source>
        <dbReference type="EMBL" id="CAJ1963857.1"/>
    </source>
</evidence>
<comment type="caution">
    <text evidence="2">The sequence shown here is derived from an EMBL/GenBank/DDBJ whole genome shotgun (WGS) entry which is preliminary data.</text>
</comment>
<dbReference type="AlphaFoldDB" id="A0AAD2G5M2"/>
<dbReference type="EMBL" id="CAKOGP040002160">
    <property type="protein sequence ID" value="CAJ1963857.1"/>
    <property type="molecule type" value="Genomic_DNA"/>
</dbReference>
<gene>
    <name evidence="2" type="ORF">CYCCA115_LOCUS20358</name>
</gene>